<gene>
    <name evidence="2" type="ORF">OFW50_09010</name>
</gene>
<accession>A0ABY6H2S0</accession>
<sequence>MTEKIGIVFIYLARIIGWTFGSIAVVAAIIAWVLAAPFATAGIALMGEPTSLNLSGLKELVVETWENFD</sequence>
<keyword evidence="1" id="KW-0812">Transmembrane</keyword>
<dbReference type="RefSeq" id="WP_263932472.1">
    <property type="nucleotide sequence ID" value="NZ_CP107523.1"/>
</dbReference>
<name>A0ABY6H2S0_9LACO</name>
<keyword evidence="1" id="KW-0472">Membrane</keyword>
<organism evidence="2 3">
    <name type="scientific">Lacticaseibacillus chiayiensis</name>
    <dbReference type="NCBI Taxonomy" id="2100821"/>
    <lineage>
        <taxon>Bacteria</taxon>
        <taxon>Bacillati</taxon>
        <taxon>Bacillota</taxon>
        <taxon>Bacilli</taxon>
        <taxon>Lactobacillales</taxon>
        <taxon>Lactobacillaceae</taxon>
        <taxon>Lacticaseibacillus</taxon>
    </lineage>
</organism>
<keyword evidence="3" id="KW-1185">Reference proteome</keyword>
<evidence type="ECO:0000313" key="3">
    <source>
        <dbReference type="Proteomes" id="UP001164790"/>
    </source>
</evidence>
<proteinExistence type="predicted"/>
<evidence type="ECO:0000313" key="2">
    <source>
        <dbReference type="EMBL" id="UYN55628.1"/>
    </source>
</evidence>
<feature type="transmembrane region" description="Helical" evidence="1">
    <location>
        <begin position="12"/>
        <end position="45"/>
    </location>
</feature>
<dbReference type="Proteomes" id="UP001164790">
    <property type="component" value="Chromosome"/>
</dbReference>
<protein>
    <submittedName>
        <fullName evidence="2">Uncharacterized protein</fullName>
    </submittedName>
</protein>
<dbReference type="EMBL" id="CP107523">
    <property type="protein sequence ID" value="UYN55628.1"/>
    <property type="molecule type" value="Genomic_DNA"/>
</dbReference>
<keyword evidence="1" id="KW-1133">Transmembrane helix</keyword>
<reference evidence="2" key="1">
    <citation type="submission" date="2022-10" db="EMBL/GenBank/DDBJ databases">
        <title>Comparative genomic analysis and in-vitro probiotic properties of the potential probiotic L. chiayiensis AACE 3.</title>
        <authorList>
            <person name="Kang X."/>
        </authorList>
    </citation>
    <scope>NUCLEOTIDE SEQUENCE</scope>
    <source>
        <strain evidence="2">AACE 3</strain>
    </source>
</reference>
<evidence type="ECO:0000256" key="1">
    <source>
        <dbReference type="SAM" id="Phobius"/>
    </source>
</evidence>